<gene>
    <name evidence="1" type="ORF">HCBAA847_1373</name>
    <name evidence="2" type="ORF">HCCG_02108</name>
</gene>
<dbReference type="EMBL" id="AP012492">
    <property type="protein sequence ID" value="BAM32603.1"/>
    <property type="molecule type" value="Genomic_DNA"/>
</dbReference>
<evidence type="ECO:0000313" key="4">
    <source>
        <dbReference type="Proteomes" id="UP000006036"/>
    </source>
</evidence>
<dbReference type="EMBL" id="DS990394">
    <property type="protein sequence ID" value="EFR47560.1"/>
    <property type="molecule type" value="Genomic_DNA"/>
</dbReference>
<reference evidence="3" key="4">
    <citation type="journal article" date="2014" name="Genome Announc.">
        <title>Draft genome sequences of six enterohepatic helicobacter species isolated from humans and one from rhesus macaques.</title>
        <authorList>
            <person name="Shen Z."/>
            <person name="Sheh A."/>
            <person name="Young S.K."/>
            <person name="Abouelliel A."/>
            <person name="Ward D.V."/>
            <person name="Earl A.M."/>
            <person name="Fox J.G."/>
        </authorList>
    </citation>
    <scope>NUCLEOTIDE SEQUENCE [LARGE SCALE GENOMIC DNA]</scope>
    <source>
        <strain evidence="3">CCUG 18818</strain>
    </source>
</reference>
<dbReference type="AlphaFoldDB" id="A0AAI8MN10"/>
<evidence type="ECO:0000313" key="1">
    <source>
        <dbReference type="EMBL" id="BAM32603.1"/>
    </source>
</evidence>
<accession>A0AAI8MN10</accession>
<dbReference type="RefSeq" id="WP_002957448.1">
    <property type="nucleotide sequence ID" value="NC_020555.1"/>
</dbReference>
<reference evidence="2" key="1">
    <citation type="submission" date="2008-08" db="EMBL/GenBank/DDBJ databases">
        <title>Annotation of Helicobacter cinaedi strain CCUG 18818.</title>
        <authorList>
            <consortium name="The Broad Institute Genome Sequencing Platform"/>
            <person name="Fox J.G."/>
            <person name="Shen Z."/>
            <person name="Charoenlap N."/>
            <person name="Schauer D.B."/>
            <person name="Ward D."/>
            <person name="Mehta T."/>
            <person name="Young S."/>
            <person name="Jaffe D."/>
            <person name="Gnerre S."/>
            <person name="Berlin A."/>
            <person name="Heiman D."/>
            <person name="Hepburn T."/>
            <person name="Shea T."/>
            <person name="Sykes S."/>
            <person name="Alvarado L."/>
            <person name="Kodira C."/>
            <person name="Borodovsky M."/>
            <person name="Lander E."/>
            <person name="Galagan J."/>
            <person name="Nusbaum C."/>
            <person name="Birren B."/>
        </authorList>
    </citation>
    <scope>NUCLEOTIDE SEQUENCE</scope>
    <source>
        <strain evidence="2">CCUG 18818</strain>
    </source>
</reference>
<reference evidence="1" key="3">
    <citation type="submission" date="2012-07" db="EMBL/GenBank/DDBJ databases">
        <authorList>
            <person name="Akiyama T."/>
            <person name="Takeshita N."/>
            <person name="Ohmagari N."/>
            <person name="Kirikae T."/>
        </authorList>
    </citation>
    <scope>NUCLEOTIDE SEQUENCE</scope>
    <source>
        <strain evidence="1">ATCC BAA-847</strain>
    </source>
</reference>
<organism evidence="1 4">
    <name type="scientific">Helicobacter cinaedi CCUG 18818 = ATCC BAA-847</name>
    <dbReference type="NCBI Taxonomy" id="537971"/>
    <lineage>
        <taxon>Bacteria</taxon>
        <taxon>Pseudomonadati</taxon>
        <taxon>Campylobacterota</taxon>
        <taxon>Epsilonproteobacteria</taxon>
        <taxon>Campylobacterales</taxon>
        <taxon>Helicobacteraceae</taxon>
        <taxon>Helicobacter</taxon>
    </lineage>
</organism>
<dbReference type="Proteomes" id="UP000005755">
    <property type="component" value="Unassembled WGS sequence"/>
</dbReference>
<reference evidence="1 4" key="2">
    <citation type="journal article" date="2012" name="J. Bacteriol.">
        <title>Complete Genome Sequence of Helicobacter cinaedi Type Strain ATCC BAA-847.</title>
        <authorList>
            <person name="Miyoshi-Akiyama T."/>
            <person name="Takeshita N."/>
            <person name="Ohmagari N."/>
            <person name="Kirikae T."/>
        </authorList>
    </citation>
    <scope>NUCLEOTIDE SEQUENCE [LARGE SCALE GENOMIC DNA]</scope>
    <source>
        <strain evidence="1 4">ATCC BAA-847</strain>
    </source>
</reference>
<proteinExistence type="predicted"/>
<dbReference type="KEGG" id="hcb:HCBAA847_1373"/>
<keyword evidence="3" id="KW-1185">Reference proteome</keyword>
<protein>
    <submittedName>
        <fullName evidence="1">Uncharacterized protein</fullName>
    </submittedName>
</protein>
<evidence type="ECO:0000313" key="2">
    <source>
        <dbReference type="EMBL" id="EFR47560.1"/>
    </source>
</evidence>
<sequence length="63" mass="7702">MYKSSFTAGLRKIYKYLLKEEKDEKSRDIGLLDEYFSFKYPKTQKSLFGIKQELEYYKDIWEA</sequence>
<evidence type="ECO:0000313" key="3">
    <source>
        <dbReference type="Proteomes" id="UP000005755"/>
    </source>
</evidence>
<name>A0AAI8MN10_9HELI</name>
<dbReference type="Proteomes" id="UP000006036">
    <property type="component" value="Chromosome 1"/>
</dbReference>